<accession>W0GRS3</accession>
<dbReference type="InterPro" id="IPR010914">
    <property type="entry name" value="RsgA_GTPase_dom"/>
</dbReference>
<keyword evidence="6 10" id="KW-0378">Hydrolase</keyword>
<evidence type="ECO:0000313" key="13">
    <source>
        <dbReference type="EMBL" id="AHI58461.1"/>
    </source>
</evidence>
<feature type="binding site" evidence="10">
    <location>
        <position position="256"/>
    </location>
    <ligand>
        <name>Zn(2+)</name>
        <dbReference type="ChEBI" id="CHEBI:29105"/>
    </ligand>
</feature>
<dbReference type="Pfam" id="PF16745">
    <property type="entry name" value="RsgA_N"/>
    <property type="match status" value="1"/>
</dbReference>
<dbReference type="PROSITE" id="PS51721">
    <property type="entry name" value="G_CP"/>
    <property type="match status" value="1"/>
</dbReference>
<dbReference type="GO" id="GO:0005737">
    <property type="term" value="C:cytoplasm"/>
    <property type="evidence" value="ECO:0007669"/>
    <property type="project" value="UniProtKB-SubCell"/>
</dbReference>
<evidence type="ECO:0000256" key="10">
    <source>
        <dbReference type="HAMAP-Rule" id="MF_01820"/>
    </source>
</evidence>
<keyword evidence="5 10" id="KW-0547">Nucleotide-binding</keyword>
<feature type="domain" description="EngC GTPase" evidence="11">
    <location>
        <begin position="75"/>
        <end position="225"/>
    </location>
</feature>
<keyword evidence="1 10" id="KW-0963">Cytoplasm</keyword>
<evidence type="ECO:0000256" key="8">
    <source>
        <dbReference type="ARBA" id="ARBA00022884"/>
    </source>
</evidence>
<feature type="domain" description="CP-type G" evidence="12">
    <location>
        <begin position="66"/>
        <end position="227"/>
    </location>
</feature>
<dbReference type="HOGENOM" id="CLU_033617_2_1_14"/>
<dbReference type="InterPro" id="IPR030378">
    <property type="entry name" value="G_CP_dom"/>
</dbReference>
<gene>
    <name evidence="10" type="primary">rsgA</name>
    <name evidence="13" type="ORF">P344_05770</name>
</gene>
<dbReference type="InterPro" id="IPR027417">
    <property type="entry name" value="P-loop_NTPase"/>
</dbReference>
<dbReference type="SUPFAM" id="SSF50249">
    <property type="entry name" value="Nucleic acid-binding proteins"/>
    <property type="match status" value="1"/>
</dbReference>
<evidence type="ECO:0000256" key="3">
    <source>
        <dbReference type="ARBA" id="ARBA00022723"/>
    </source>
</evidence>
<evidence type="ECO:0000256" key="6">
    <source>
        <dbReference type="ARBA" id="ARBA00022801"/>
    </source>
</evidence>
<dbReference type="STRING" id="838561.P344_05770"/>
<dbReference type="Gene3D" id="2.40.50.140">
    <property type="entry name" value="Nucleic acid-binding proteins"/>
    <property type="match status" value="1"/>
</dbReference>
<feature type="binding site" evidence="10">
    <location>
        <position position="251"/>
    </location>
    <ligand>
        <name>Zn(2+)</name>
        <dbReference type="ChEBI" id="CHEBI:29105"/>
    </ligand>
</feature>
<comment type="similarity">
    <text evidence="10">Belongs to the TRAFAC class YlqF/YawG GTPase family. RsgA subfamily.</text>
</comment>
<comment type="subunit">
    <text evidence="10">Monomer. Associates with 30S ribosomal subunit, binds 16S rRNA.</text>
</comment>
<feature type="binding site" evidence="10">
    <location>
        <begin position="115"/>
        <end position="118"/>
    </location>
    <ligand>
        <name>GTP</name>
        <dbReference type="ChEBI" id="CHEBI:37565"/>
    </ligand>
</feature>
<evidence type="ECO:0000313" key="14">
    <source>
        <dbReference type="Proteomes" id="UP000019260"/>
    </source>
</evidence>
<dbReference type="InterPro" id="IPR004881">
    <property type="entry name" value="Ribosome_biogen_GTPase_RsgA"/>
</dbReference>
<keyword evidence="4 10" id="KW-0699">rRNA-binding</keyword>
<dbReference type="CDD" id="cd01854">
    <property type="entry name" value="YjeQ_EngC"/>
    <property type="match status" value="1"/>
</dbReference>
<sequence>MQKQGIIVKLISEFCYVKVKNDSVIYECKFKGIFRHQKLVPIVGDKVKIEVQPNQKGIIIEIISRKNELYRPKIANIDQVIIICAIKEPDFNSYLLDKYLALIEYKDLTPIIIFTKKDLVSPADPIYESYLNWYAKLGYQTCFISNKVLDPASWTNFEKLLINKISVFTGQTGSGKSSTLNSLFNEDVIKTQSISKALGRGKHTTTKTELYEVLGGMIADSSGFSSFDIKGFTKKDLSISYQNFAKYSSECKFRGCLHDQEPGCKIKELVKSHHIPKFFYQDYLKILGELERG</sequence>
<dbReference type="PANTHER" id="PTHR32120:SF11">
    <property type="entry name" value="SMALL RIBOSOMAL SUBUNIT BIOGENESIS GTPASE RSGA 1, MITOCHONDRIAL-RELATED"/>
    <property type="match status" value="1"/>
</dbReference>
<dbReference type="eggNOG" id="COG1162">
    <property type="taxonomic scope" value="Bacteria"/>
</dbReference>
<evidence type="ECO:0000259" key="11">
    <source>
        <dbReference type="PROSITE" id="PS50936"/>
    </source>
</evidence>
<dbReference type="InterPro" id="IPR031944">
    <property type="entry name" value="RsgA_N"/>
</dbReference>
<dbReference type="KEGG" id="smir:SMM_0963"/>
<keyword evidence="8 10" id="KW-0694">RNA-binding</keyword>
<proteinExistence type="inferred from homology"/>
<protein>
    <recommendedName>
        <fullName evidence="10">Small ribosomal subunit biogenesis GTPase RsgA</fullName>
        <ecNumber evidence="10">3.6.1.-</ecNumber>
    </recommendedName>
</protein>
<dbReference type="GO" id="GO:0046872">
    <property type="term" value="F:metal ion binding"/>
    <property type="evidence" value="ECO:0007669"/>
    <property type="project" value="UniProtKB-KW"/>
</dbReference>
<dbReference type="Proteomes" id="UP000019260">
    <property type="component" value="Chromosome"/>
</dbReference>
<dbReference type="GO" id="GO:0005525">
    <property type="term" value="F:GTP binding"/>
    <property type="evidence" value="ECO:0007669"/>
    <property type="project" value="UniProtKB-UniRule"/>
</dbReference>
<dbReference type="HAMAP" id="MF_01820">
    <property type="entry name" value="GTPase_RsgA"/>
    <property type="match status" value="1"/>
</dbReference>
<dbReference type="EMBL" id="CP006720">
    <property type="protein sequence ID" value="AHI58461.1"/>
    <property type="molecule type" value="Genomic_DNA"/>
</dbReference>
<name>W0GRS3_9MOLU</name>
<dbReference type="SUPFAM" id="SSF52540">
    <property type="entry name" value="P-loop containing nucleoside triphosphate hydrolases"/>
    <property type="match status" value="1"/>
</dbReference>
<dbReference type="GO" id="GO:0019843">
    <property type="term" value="F:rRNA binding"/>
    <property type="evidence" value="ECO:0007669"/>
    <property type="project" value="UniProtKB-KW"/>
</dbReference>
<dbReference type="CDD" id="cd04466">
    <property type="entry name" value="S1_YloQ_GTPase"/>
    <property type="match status" value="1"/>
</dbReference>
<feature type="binding site" evidence="10">
    <location>
        <position position="258"/>
    </location>
    <ligand>
        <name>Zn(2+)</name>
        <dbReference type="ChEBI" id="CHEBI:29105"/>
    </ligand>
</feature>
<keyword evidence="7 10" id="KW-0862">Zinc</keyword>
<comment type="function">
    <text evidence="10">One of several proteins that assist in the late maturation steps of the functional core of the 30S ribosomal subunit. Helps release RbfA from mature subunits. May play a role in the assembly of ribosomal proteins into the subunit. Circularly permuted GTPase that catalyzes slow GTP hydrolysis, GTPase activity is stimulated by the 30S ribosomal subunit.</text>
</comment>
<dbReference type="AlphaFoldDB" id="W0GRS3"/>
<keyword evidence="3 10" id="KW-0479">Metal-binding</keyword>
<dbReference type="Gene3D" id="1.10.40.50">
    <property type="entry name" value="Probable gtpase engc, domain 3"/>
    <property type="match status" value="1"/>
</dbReference>
<dbReference type="GO" id="GO:0042274">
    <property type="term" value="P:ribosomal small subunit biogenesis"/>
    <property type="evidence" value="ECO:0007669"/>
    <property type="project" value="UniProtKB-UniRule"/>
</dbReference>
<dbReference type="RefSeq" id="WP_025317701.1">
    <property type="nucleotide sequence ID" value="NZ_CP002082.1"/>
</dbReference>
<evidence type="ECO:0000256" key="7">
    <source>
        <dbReference type="ARBA" id="ARBA00022833"/>
    </source>
</evidence>
<dbReference type="EC" id="3.6.1.-" evidence="10"/>
<evidence type="ECO:0000256" key="2">
    <source>
        <dbReference type="ARBA" id="ARBA00022517"/>
    </source>
</evidence>
<evidence type="ECO:0000259" key="12">
    <source>
        <dbReference type="PROSITE" id="PS51721"/>
    </source>
</evidence>
<dbReference type="Pfam" id="PF03193">
    <property type="entry name" value="RsgA_GTPase"/>
    <property type="match status" value="1"/>
</dbReference>
<dbReference type="OrthoDB" id="9809485at2"/>
<evidence type="ECO:0000256" key="5">
    <source>
        <dbReference type="ARBA" id="ARBA00022741"/>
    </source>
</evidence>
<keyword evidence="9 10" id="KW-0342">GTP-binding</keyword>
<reference evidence="13 14" key="1">
    <citation type="submission" date="2013-09" db="EMBL/GenBank/DDBJ databases">
        <title>Complete genome sequence of Spiroplasma mirum suckling mouse cataract agent.</title>
        <authorList>
            <person name="Landry C.A."/>
            <person name="Bastian F.O."/>
            <person name="Thune R.L."/>
        </authorList>
    </citation>
    <scope>NUCLEOTIDE SEQUENCE [LARGE SCALE GENOMIC DNA]</scope>
    <source>
        <strain evidence="13 14">SMCA</strain>
    </source>
</reference>
<keyword evidence="14" id="KW-1185">Reference proteome</keyword>
<organism evidence="13 14">
    <name type="scientific">Spiroplasma mirum ATCC 29335</name>
    <dbReference type="NCBI Taxonomy" id="838561"/>
    <lineage>
        <taxon>Bacteria</taxon>
        <taxon>Bacillati</taxon>
        <taxon>Mycoplasmatota</taxon>
        <taxon>Mollicutes</taxon>
        <taxon>Entomoplasmatales</taxon>
        <taxon>Spiroplasmataceae</taxon>
        <taxon>Spiroplasma</taxon>
    </lineage>
</organism>
<keyword evidence="2 10" id="KW-0690">Ribosome biogenesis</keyword>
<evidence type="ECO:0000256" key="9">
    <source>
        <dbReference type="ARBA" id="ARBA00023134"/>
    </source>
</evidence>
<evidence type="ECO:0000256" key="1">
    <source>
        <dbReference type="ARBA" id="ARBA00022490"/>
    </source>
</evidence>
<dbReference type="PROSITE" id="PS50936">
    <property type="entry name" value="ENGC_GTPASE"/>
    <property type="match status" value="1"/>
</dbReference>
<dbReference type="KEGG" id="smia:P344_05770"/>
<dbReference type="PANTHER" id="PTHR32120">
    <property type="entry name" value="SMALL RIBOSOMAL SUBUNIT BIOGENESIS GTPASE RSGA"/>
    <property type="match status" value="1"/>
</dbReference>
<comment type="subcellular location">
    <subcellularLocation>
        <location evidence="10">Cytoplasm</location>
    </subcellularLocation>
</comment>
<feature type="binding site" evidence="10">
    <location>
        <begin position="170"/>
        <end position="178"/>
    </location>
    <ligand>
        <name>GTP</name>
        <dbReference type="ChEBI" id="CHEBI:37565"/>
    </ligand>
</feature>
<dbReference type="NCBIfam" id="TIGR00157">
    <property type="entry name" value="ribosome small subunit-dependent GTPase A"/>
    <property type="match status" value="1"/>
</dbReference>
<comment type="cofactor">
    <cofactor evidence="10">
        <name>Zn(2+)</name>
        <dbReference type="ChEBI" id="CHEBI:29105"/>
    </cofactor>
    <text evidence="10">Binds 1 zinc ion per subunit.</text>
</comment>
<dbReference type="Gene3D" id="3.40.50.300">
    <property type="entry name" value="P-loop containing nucleotide triphosphate hydrolases"/>
    <property type="match status" value="1"/>
</dbReference>
<evidence type="ECO:0000256" key="4">
    <source>
        <dbReference type="ARBA" id="ARBA00022730"/>
    </source>
</evidence>
<dbReference type="GO" id="GO:0003924">
    <property type="term" value="F:GTPase activity"/>
    <property type="evidence" value="ECO:0007669"/>
    <property type="project" value="UniProtKB-UniRule"/>
</dbReference>
<feature type="binding site" evidence="10">
    <location>
        <position position="264"/>
    </location>
    <ligand>
        <name>Zn(2+)</name>
        <dbReference type="ChEBI" id="CHEBI:29105"/>
    </ligand>
</feature>
<dbReference type="InterPro" id="IPR012340">
    <property type="entry name" value="NA-bd_OB-fold"/>
</dbReference>
<dbReference type="PATRIC" id="fig|838561.3.peg.1102"/>